<evidence type="ECO:0000256" key="2">
    <source>
        <dbReference type="ARBA" id="ARBA00022692"/>
    </source>
</evidence>
<feature type="transmembrane region" description="Helical" evidence="5">
    <location>
        <begin position="327"/>
        <end position="351"/>
    </location>
</feature>
<evidence type="ECO:0000256" key="1">
    <source>
        <dbReference type="ARBA" id="ARBA00004141"/>
    </source>
</evidence>
<feature type="transmembrane region" description="Helical" evidence="5">
    <location>
        <begin position="128"/>
        <end position="147"/>
    </location>
</feature>
<dbReference type="GO" id="GO:0005774">
    <property type="term" value="C:vacuolar membrane"/>
    <property type="evidence" value="ECO:0007669"/>
    <property type="project" value="TreeGrafter"/>
</dbReference>
<evidence type="ECO:0000313" key="8">
    <source>
        <dbReference type="Proteomes" id="UP000011083"/>
    </source>
</evidence>
<name>L8HIG4_ACACF</name>
<dbReference type="Pfam" id="PF01490">
    <property type="entry name" value="Aa_trans"/>
    <property type="match status" value="1"/>
</dbReference>
<evidence type="ECO:0000256" key="3">
    <source>
        <dbReference type="ARBA" id="ARBA00022989"/>
    </source>
</evidence>
<feature type="transmembrane region" description="Helical" evidence="5">
    <location>
        <begin position="398"/>
        <end position="420"/>
    </location>
</feature>
<evidence type="ECO:0000313" key="7">
    <source>
        <dbReference type="EMBL" id="ELR24483.1"/>
    </source>
</evidence>
<feature type="transmembrane region" description="Helical" evidence="5">
    <location>
        <begin position="372"/>
        <end position="392"/>
    </location>
</feature>
<organism evidence="7 8">
    <name type="scientific">Acanthamoeba castellanii (strain ATCC 30010 / Neff)</name>
    <dbReference type="NCBI Taxonomy" id="1257118"/>
    <lineage>
        <taxon>Eukaryota</taxon>
        <taxon>Amoebozoa</taxon>
        <taxon>Discosea</taxon>
        <taxon>Longamoebia</taxon>
        <taxon>Centramoebida</taxon>
        <taxon>Acanthamoebidae</taxon>
        <taxon>Acanthamoeba</taxon>
    </lineage>
</organism>
<comment type="subcellular location">
    <subcellularLocation>
        <location evidence="1">Membrane</location>
        <topology evidence="1">Multi-pass membrane protein</topology>
    </subcellularLocation>
</comment>
<keyword evidence="3 5" id="KW-1133">Transmembrane helix</keyword>
<dbReference type="VEuPathDB" id="AmoebaDB:ACA1_006170"/>
<reference evidence="7 8" key="1">
    <citation type="journal article" date="2013" name="Genome Biol.">
        <title>Genome of Acanthamoeba castellanii highlights extensive lateral gene transfer and early evolution of tyrosine kinase signaling.</title>
        <authorList>
            <person name="Clarke M."/>
            <person name="Lohan A.J."/>
            <person name="Liu B."/>
            <person name="Lagkouvardos I."/>
            <person name="Roy S."/>
            <person name="Zafar N."/>
            <person name="Bertelli C."/>
            <person name="Schilde C."/>
            <person name="Kianianmomeni A."/>
            <person name="Burglin T.R."/>
            <person name="Frech C."/>
            <person name="Turcotte B."/>
            <person name="Kopec K.O."/>
            <person name="Synnott J.M."/>
            <person name="Choo C."/>
            <person name="Paponov I."/>
            <person name="Finkler A."/>
            <person name="Soon Heng Tan C."/>
            <person name="Hutchins A.P."/>
            <person name="Weinmeier T."/>
            <person name="Rattei T."/>
            <person name="Chu J.S."/>
            <person name="Gimenez G."/>
            <person name="Irimia M."/>
            <person name="Rigden D.J."/>
            <person name="Fitzpatrick D.A."/>
            <person name="Lorenzo-Morales J."/>
            <person name="Bateman A."/>
            <person name="Chiu C.H."/>
            <person name="Tang P."/>
            <person name="Hegemann P."/>
            <person name="Fromm H."/>
            <person name="Raoult D."/>
            <person name="Greub G."/>
            <person name="Miranda-Saavedra D."/>
            <person name="Chen N."/>
            <person name="Nash P."/>
            <person name="Ginger M.L."/>
            <person name="Horn M."/>
            <person name="Schaap P."/>
            <person name="Caler L."/>
            <person name="Loftus B."/>
        </authorList>
    </citation>
    <scope>NUCLEOTIDE SEQUENCE [LARGE SCALE GENOMIC DNA]</scope>
    <source>
        <strain evidence="7 8">Neff</strain>
    </source>
</reference>
<dbReference type="RefSeq" id="XP_004355057.1">
    <property type="nucleotide sequence ID" value="XM_004355005.1"/>
</dbReference>
<dbReference type="PANTHER" id="PTHR22950:SF349">
    <property type="entry name" value="AMINO ACID TRANSPORTER TRANSMEMBRANE DOMAIN-CONTAINING PROTEIN"/>
    <property type="match status" value="1"/>
</dbReference>
<feature type="transmembrane region" description="Helical" evidence="5">
    <location>
        <begin position="194"/>
        <end position="216"/>
    </location>
</feature>
<keyword evidence="4 5" id="KW-0472">Membrane</keyword>
<feature type="transmembrane region" description="Helical" evidence="5">
    <location>
        <begin position="432"/>
        <end position="453"/>
    </location>
</feature>
<protein>
    <submittedName>
        <fullName evidence="7">Amino acid transporter family protein</fullName>
    </submittedName>
</protein>
<feature type="transmembrane region" description="Helical" evidence="5">
    <location>
        <begin position="279"/>
        <end position="303"/>
    </location>
</feature>
<dbReference type="KEGG" id="acan:ACA1_006170"/>
<feature type="domain" description="Amino acid transporter transmembrane" evidence="6">
    <location>
        <begin position="46"/>
        <end position="453"/>
    </location>
</feature>
<feature type="transmembrane region" description="Helical" evidence="5">
    <location>
        <begin position="236"/>
        <end position="258"/>
    </location>
</feature>
<evidence type="ECO:0000256" key="4">
    <source>
        <dbReference type="ARBA" id="ARBA00023136"/>
    </source>
</evidence>
<feature type="transmembrane region" description="Helical" evidence="5">
    <location>
        <begin position="159"/>
        <end position="182"/>
    </location>
</feature>
<gene>
    <name evidence="7" type="ORF">ACA1_006170</name>
</gene>
<dbReference type="Proteomes" id="UP000011083">
    <property type="component" value="Unassembled WGS sequence"/>
</dbReference>
<dbReference type="GO" id="GO:0015179">
    <property type="term" value="F:L-amino acid transmembrane transporter activity"/>
    <property type="evidence" value="ECO:0007669"/>
    <property type="project" value="TreeGrafter"/>
</dbReference>
<dbReference type="EMBL" id="KB007817">
    <property type="protein sequence ID" value="ELR24483.1"/>
    <property type="molecule type" value="Genomic_DNA"/>
</dbReference>
<feature type="transmembrane region" description="Helical" evidence="5">
    <location>
        <begin position="76"/>
        <end position="97"/>
    </location>
</feature>
<accession>L8HIG4</accession>
<dbReference type="OMA" id="MDVHLVM"/>
<evidence type="ECO:0000259" key="6">
    <source>
        <dbReference type="Pfam" id="PF01490"/>
    </source>
</evidence>
<dbReference type="AlphaFoldDB" id="L8HIG4"/>
<dbReference type="GeneID" id="14925508"/>
<keyword evidence="2 5" id="KW-0812">Transmembrane</keyword>
<dbReference type="InterPro" id="IPR013057">
    <property type="entry name" value="AA_transpt_TM"/>
</dbReference>
<evidence type="ECO:0000256" key="5">
    <source>
        <dbReference type="SAM" id="Phobius"/>
    </source>
</evidence>
<feature type="transmembrane region" description="Helical" evidence="5">
    <location>
        <begin position="51"/>
        <end position="70"/>
    </location>
</feature>
<proteinExistence type="predicted"/>
<keyword evidence="8" id="KW-1185">Reference proteome</keyword>
<dbReference type="PANTHER" id="PTHR22950">
    <property type="entry name" value="AMINO ACID TRANSPORTER"/>
    <property type="match status" value="1"/>
</dbReference>
<sequence>MHDGGVHFSVNYEDEEQNEEVHTYSEVKIEGDDEHVVNEGRKRIVTTTQTLVNLVKVYLGSGILGLPYAFREGGLLTSLLVMAFVSVITTHSMVMLVQAKRRAEQLDPRVVSFTDIASFTYGRVGARLVDFLLVFTQYGFCCVYVVFLSQNTANFIPNYGWYVDWRMVVVWWVPVLVILANLPTLKHMSFAAMFANVAILTSIVVILTAAFIQMAHKWGGDDSHHPEPPHGKKEPFAIDWWIVPETAAVMFGMAIYAFEGIGVVIPAETAMKKPEHFTPALLVTMVGSSLNYITFGLICYLAWGVDTNTLVTVNLHDFAEGSKPWEVLSILVTVGLIIAIASTYPLQLFVVTDIVEEAMFQPGRLSPRFRPLKVFAFRCLLVLGTAGIAIGVPDFGLLIGLIGALGSTSLQFVFPGLFHLKLFPEAPLWAKAISVFYILFGLGGGILGTYQTVQQIVEKYTD</sequence>
<dbReference type="OrthoDB" id="1684102at2759"/>
<dbReference type="STRING" id="1257118.L8HIG4"/>